<evidence type="ECO:0000256" key="11">
    <source>
        <dbReference type="PROSITE-ProRule" id="PRU01355"/>
    </source>
</evidence>
<feature type="binding site" evidence="8">
    <location>
        <position position="334"/>
    </location>
    <ligand>
        <name>Zn(2+)</name>
        <dbReference type="ChEBI" id="CHEBI:29105"/>
        <label>1</label>
        <note>catalytic</note>
    </ligand>
</feature>
<feature type="binding site" evidence="8">
    <location>
        <position position="358"/>
    </location>
    <ligand>
        <name>Zn(2+)</name>
        <dbReference type="ChEBI" id="CHEBI:29105"/>
        <label>1</label>
        <note>catalytic</note>
    </ligand>
</feature>
<comment type="similarity">
    <text evidence="1 11 12">Belongs to the peptidase M2 family.</text>
</comment>
<keyword evidence="4 12" id="KW-0325">Glycoprotein</keyword>
<dbReference type="GO" id="GO:0004180">
    <property type="term" value="F:carboxypeptidase activity"/>
    <property type="evidence" value="ECO:0007669"/>
    <property type="project" value="UniProtKB-KW"/>
</dbReference>
<dbReference type="GO" id="GO:0006508">
    <property type="term" value="P:proteolysis"/>
    <property type="evidence" value="ECO:0007669"/>
    <property type="project" value="UniProtKB-KW"/>
</dbReference>
<feature type="disulfide bond" evidence="9">
    <location>
        <begin position="483"/>
        <end position="496"/>
    </location>
</feature>
<comment type="cofactor">
    <cofactor evidence="12">
        <name>Zn(2+)</name>
        <dbReference type="ChEBI" id="CHEBI:29105"/>
    </cofactor>
    <text evidence="12">Binds 1 zinc ion per subunit.</text>
</comment>
<dbReference type="SUPFAM" id="SSF55486">
    <property type="entry name" value="Metalloproteases ('zincins'), catalytic domain"/>
    <property type="match status" value="1"/>
</dbReference>
<dbReference type="AlphaFoldDB" id="A0A6A4JKM5"/>
<accession>A0A6A4JKM5</accession>
<evidence type="ECO:0000256" key="8">
    <source>
        <dbReference type="PIRSR" id="PIRSR601548-3"/>
    </source>
</evidence>
<protein>
    <recommendedName>
        <fullName evidence="12">Angiotensin-converting enzyme</fullName>
        <ecNumber evidence="12">3.4.-.-</ecNumber>
    </recommendedName>
</protein>
<feature type="active site" description="Proton acceptor 2" evidence="6">
    <location>
        <position position="331"/>
    </location>
</feature>
<keyword evidence="8 12" id="KW-0479">Metal-binding</keyword>
<dbReference type="CDD" id="cd06461">
    <property type="entry name" value="M2_ACE"/>
    <property type="match status" value="1"/>
</dbReference>
<reference evidence="13" key="1">
    <citation type="journal article" date="2021" name="Mol. Ecol. Resour.">
        <title>Apolygus lucorum genome provides insights into omnivorousness and mesophyll feeding.</title>
        <authorList>
            <person name="Liu Y."/>
            <person name="Liu H."/>
            <person name="Wang H."/>
            <person name="Huang T."/>
            <person name="Liu B."/>
            <person name="Yang B."/>
            <person name="Yin L."/>
            <person name="Li B."/>
            <person name="Zhang Y."/>
            <person name="Zhang S."/>
            <person name="Jiang F."/>
            <person name="Zhang X."/>
            <person name="Ren Y."/>
            <person name="Wang B."/>
            <person name="Wang S."/>
            <person name="Lu Y."/>
            <person name="Wu K."/>
            <person name="Fan W."/>
            <person name="Wang G."/>
        </authorList>
    </citation>
    <scope>NUCLEOTIDE SEQUENCE</scope>
    <source>
        <strain evidence="13">12Hb</strain>
    </source>
</reference>
<evidence type="ECO:0000256" key="1">
    <source>
        <dbReference type="ARBA" id="ARBA00008139"/>
    </source>
</evidence>
<evidence type="ECO:0000256" key="2">
    <source>
        <dbReference type="ARBA" id="ARBA00022729"/>
    </source>
</evidence>
<feature type="disulfide bond" evidence="9">
    <location>
        <begin position="103"/>
        <end position="109"/>
    </location>
</feature>
<feature type="disulfide bond" evidence="9 11">
    <location>
        <begin position="299"/>
        <end position="317"/>
    </location>
</feature>
<evidence type="ECO:0000256" key="5">
    <source>
        <dbReference type="PIRSR" id="PIRSR601548-1"/>
    </source>
</evidence>
<dbReference type="Proteomes" id="UP000466442">
    <property type="component" value="Unassembled WGS sequence"/>
</dbReference>
<evidence type="ECO:0000256" key="10">
    <source>
        <dbReference type="PIRSR" id="PIRSR601548-8"/>
    </source>
</evidence>
<keyword evidence="12" id="KW-0482">Metalloprotease</keyword>
<feature type="binding site" evidence="10">
    <location>
        <position position="334"/>
    </location>
    <ligand>
        <name>Zn(2+)</name>
        <dbReference type="ChEBI" id="CHEBI:29105"/>
        <label>2</label>
        <note>catalytic</note>
    </ligand>
</feature>
<evidence type="ECO:0000313" key="14">
    <source>
        <dbReference type="Proteomes" id="UP000466442"/>
    </source>
</evidence>
<feature type="binding site" evidence="10">
    <location>
        <position position="330"/>
    </location>
    <ligand>
        <name>Zn(2+)</name>
        <dbReference type="ChEBI" id="CHEBI:29105"/>
        <label>2</label>
        <note>catalytic</note>
    </ligand>
</feature>
<dbReference type="PANTHER" id="PTHR10514">
    <property type="entry name" value="ANGIOTENSIN-CONVERTING ENZYME"/>
    <property type="match status" value="1"/>
</dbReference>
<keyword evidence="12" id="KW-0645">Protease</keyword>
<evidence type="ECO:0000256" key="3">
    <source>
        <dbReference type="ARBA" id="ARBA00023157"/>
    </source>
</evidence>
<evidence type="ECO:0000256" key="6">
    <source>
        <dbReference type="PIRSR" id="PIRSR601548-11"/>
    </source>
</evidence>
<dbReference type="PROSITE" id="PS52011">
    <property type="entry name" value="PEPTIDASE_M2"/>
    <property type="match status" value="1"/>
</dbReference>
<feature type="active site" description="Proton donor 2" evidence="6">
    <location>
        <position position="458"/>
    </location>
</feature>
<keyword evidence="2" id="KW-0732">Signal</keyword>
<dbReference type="GO" id="GO:0008241">
    <property type="term" value="F:peptidyl-dipeptidase activity"/>
    <property type="evidence" value="ECO:0007669"/>
    <property type="project" value="InterPro"/>
</dbReference>
<feature type="binding site" evidence="8">
    <location>
        <position position="330"/>
    </location>
    <ligand>
        <name>Zn(2+)</name>
        <dbReference type="ChEBI" id="CHEBI:29105"/>
        <label>1</label>
        <note>catalytic</note>
    </ligand>
</feature>
<dbReference type="PRINTS" id="PR00791">
    <property type="entry name" value="PEPDIPTASEA"/>
</dbReference>
<dbReference type="OrthoDB" id="10029630at2759"/>
<keyword evidence="3 9" id="KW-1015">Disulfide bond</keyword>
<dbReference type="Pfam" id="PF01401">
    <property type="entry name" value="Peptidase_M2"/>
    <property type="match status" value="1"/>
</dbReference>
<dbReference type="EMBL" id="WIXP02000010">
    <property type="protein sequence ID" value="KAF6203756.1"/>
    <property type="molecule type" value="Genomic_DNA"/>
</dbReference>
<dbReference type="GO" id="GO:0016020">
    <property type="term" value="C:membrane"/>
    <property type="evidence" value="ECO:0007669"/>
    <property type="project" value="InterPro"/>
</dbReference>
<keyword evidence="14" id="KW-1185">Reference proteome</keyword>
<dbReference type="GO" id="GO:0008237">
    <property type="term" value="F:metallopeptidase activity"/>
    <property type="evidence" value="ECO:0007669"/>
    <property type="project" value="UniProtKB-KW"/>
</dbReference>
<organism evidence="13 14">
    <name type="scientific">Apolygus lucorum</name>
    <name type="common">Small green plant bug</name>
    <name type="synonym">Lygocoris lucorum</name>
    <dbReference type="NCBI Taxonomy" id="248454"/>
    <lineage>
        <taxon>Eukaryota</taxon>
        <taxon>Metazoa</taxon>
        <taxon>Ecdysozoa</taxon>
        <taxon>Arthropoda</taxon>
        <taxon>Hexapoda</taxon>
        <taxon>Insecta</taxon>
        <taxon>Pterygota</taxon>
        <taxon>Neoptera</taxon>
        <taxon>Paraneoptera</taxon>
        <taxon>Hemiptera</taxon>
        <taxon>Heteroptera</taxon>
        <taxon>Panheteroptera</taxon>
        <taxon>Cimicomorpha</taxon>
        <taxon>Miridae</taxon>
        <taxon>Mirini</taxon>
        <taxon>Apolygus</taxon>
    </lineage>
</organism>
<feature type="binding site" evidence="10">
    <location>
        <position position="358"/>
    </location>
    <ligand>
        <name>Zn(2+)</name>
        <dbReference type="ChEBI" id="CHEBI:29105"/>
        <label>2</label>
        <note>catalytic</note>
    </ligand>
</feature>
<dbReference type="Gene3D" id="1.10.1370.30">
    <property type="match status" value="2"/>
</dbReference>
<evidence type="ECO:0000256" key="7">
    <source>
        <dbReference type="PIRSR" id="PIRSR601548-2"/>
    </source>
</evidence>
<comment type="caution">
    <text evidence="11">Lacks conserved residue(s) required for the propagation of feature annotation.</text>
</comment>
<comment type="caution">
    <text evidence="13">The sequence shown here is derived from an EMBL/GenBank/DDBJ whole genome shotgun (WGS) entry which is preliminary data.</text>
</comment>
<dbReference type="EC" id="3.4.-.-" evidence="12"/>
<feature type="binding site" evidence="7">
    <location>
        <position position="467"/>
    </location>
    <ligand>
        <name>chloride</name>
        <dbReference type="ChEBI" id="CHEBI:17996"/>
        <label>1</label>
    </ligand>
</feature>
<name>A0A6A4JKM5_APOLU</name>
<keyword evidence="12" id="KW-0378">Hydrolase</keyword>
<gene>
    <name evidence="13" type="ORF">GE061_002091</name>
</gene>
<dbReference type="PANTHER" id="PTHR10514:SF27">
    <property type="entry name" value="ANGIOTENSIN-CONVERTING ENZYME"/>
    <property type="match status" value="1"/>
</dbReference>
<feature type="active site" description="Proton donor 1" evidence="5">
    <location>
        <position position="458"/>
    </location>
</feature>
<keyword evidence="12" id="KW-0121">Carboxypeptidase</keyword>
<sequence>MTRWFDQMNQELTDYQQQAADLTWRGMIGVATGPTHLLAIRRNRWREWKCKEAISFPESDLDDQHRRMIYILCRGPRYTDRSITKNLKLRGHLGWLYETTRVCLRGIGCLRSEPDLDLLMRENRDPETRLSVWQGLRDTIGPKSRNTFETLIALENQAARASGYSDIGQCWREELEIPHLIKVADDLFSQIAPFYQLLHAFVRYRLGQFYGERLIPLVEPIPAHLLGNMWSSAWDGMMDIVSPVDLGLDAAVRRLFPTAEDMLKSAEDYYASLGLPRMTKRFWEKSFYSVSNNSQPTSCHGTAANLFKPGDVRMLLCTRINWEDFYVVHHEMGHIQYFMAYDEKPMIFQDGANSAVQETIGDAIMLAVASPEHLFATGILNNTSPETEMTLMLMLALNKIPQLAYGLILDKWRWDIMASKVDADSYNELWWKYRLEYQGVRPPVPRYRNSLDPMSKFHVADTTPYIRYFLSGFLQFQFLDVMCTDESKPARPLHKCDLYGNKVAGEKLRSLMENGLEKPWNEALGEFSNGKYITVSAEPLLKYFSPLVRYLEEQLNNQGIPIGW</sequence>
<keyword evidence="8 12" id="KW-0862">Zinc</keyword>
<evidence type="ECO:0000256" key="12">
    <source>
        <dbReference type="RuleBase" id="RU361144"/>
    </source>
</evidence>
<feature type="active site" description="Proton acceptor 1" evidence="5">
    <location>
        <position position="331"/>
    </location>
</feature>
<evidence type="ECO:0000256" key="9">
    <source>
        <dbReference type="PIRSR" id="PIRSR601548-4"/>
    </source>
</evidence>
<dbReference type="GO" id="GO:0046872">
    <property type="term" value="F:metal ion binding"/>
    <property type="evidence" value="ECO:0007669"/>
    <property type="project" value="UniProtKB-KW"/>
</dbReference>
<evidence type="ECO:0000256" key="4">
    <source>
        <dbReference type="ARBA" id="ARBA00023180"/>
    </source>
</evidence>
<evidence type="ECO:0000313" key="13">
    <source>
        <dbReference type="EMBL" id="KAF6203756.1"/>
    </source>
</evidence>
<dbReference type="InterPro" id="IPR001548">
    <property type="entry name" value="Peptidase_M2"/>
</dbReference>
<proteinExistence type="inferred from homology"/>